<evidence type="ECO:0008006" key="5">
    <source>
        <dbReference type="Google" id="ProtNLM"/>
    </source>
</evidence>
<keyword evidence="4" id="KW-1185">Reference proteome</keyword>
<comment type="caution">
    <text evidence="3">The sequence shown here is derived from an EMBL/GenBank/DDBJ whole genome shotgun (WGS) entry which is preliminary data.</text>
</comment>
<evidence type="ECO:0000256" key="2">
    <source>
        <dbReference type="SAM" id="Phobius"/>
    </source>
</evidence>
<accession>A0ABV8KQR5</accession>
<gene>
    <name evidence="3" type="ORF">ACFOX0_21155</name>
</gene>
<feature type="region of interest" description="Disordered" evidence="1">
    <location>
        <begin position="1"/>
        <end position="57"/>
    </location>
</feature>
<reference evidence="4" key="1">
    <citation type="journal article" date="2019" name="Int. J. Syst. Evol. Microbiol.">
        <title>The Global Catalogue of Microorganisms (GCM) 10K type strain sequencing project: providing services to taxonomists for standard genome sequencing and annotation.</title>
        <authorList>
            <consortium name="The Broad Institute Genomics Platform"/>
            <consortium name="The Broad Institute Genome Sequencing Center for Infectious Disease"/>
            <person name="Wu L."/>
            <person name="Ma J."/>
        </authorList>
    </citation>
    <scope>NUCLEOTIDE SEQUENCE [LARGE SCALE GENOMIC DNA]</scope>
    <source>
        <strain evidence="4">2902at01</strain>
    </source>
</reference>
<dbReference type="RefSeq" id="WP_377548657.1">
    <property type="nucleotide sequence ID" value="NZ_JBHSBN010000015.1"/>
</dbReference>
<proteinExistence type="predicted"/>
<sequence length="197" mass="20063">MTAPGPAGPSTPYPVRPGPENPAPAYPAPPVPVGPGPDGTPAPPPGPGVTPPFAAPPTEGRTARLWIGLGVAGLAVLLCCGGGLAALVGLVVAGNQAVNEQARAVVGSYYEAVKDRKYAKAYGLLCASARNRETPREFERRVAAEPEISSYRIGEPAVAGQVTVPVDVTYASGRQTRQEVSLDQNTGTGKLEVCGVG</sequence>
<evidence type="ECO:0000313" key="3">
    <source>
        <dbReference type="EMBL" id="MFC4108429.1"/>
    </source>
</evidence>
<evidence type="ECO:0000313" key="4">
    <source>
        <dbReference type="Proteomes" id="UP001595868"/>
    </source>
</evidence>
<dbReference type="Proteomes" id="UP001595868">
    <property type="component" value="Unassembled WGS sequence"/>
</dbReference>
<feature type="compositionally biased region" description="Pro residues" evidence="1">
    <location>
        <begin position="1"/>
        <end position="55"/>
    </location>
</feature>
<name>A0ABV8KQR5_9ACTN</name>
<feature type="transmembrane region" description="Helical" evidence="2">
    <location>
        <begin position="65"/>
        <end position="93"/>
    </location>
</feature>
<keyword evidence="2" id="KW-0812">Transmembrane</keyword>
<organism evidence="3 4">
    <name type="scientific">Micromonospora zhanjiangensis</name>
    <dbReference type="NCBI Taxonomy" id="1522057"/>
    <lineage>
        <taxon>Bacteria</taxon>
        <taxon>Bacillati</taxon>
        <taxon>Actinomycetota</taxon>
        <taxon>Actinomycetes</taxon>
        <taxon>Micromonosporales</taxon>
        <taxon>Micromonosporaceae</taxon>
        <taxon>Micromonospora</taxon>
    </lineage>
</organism>
<evidence type="ECO:0000256" key="1">
    <source>
        <dbReference type="SAM" id="MobiDB-lite"/>
    </source>
</evidence>
<protein>
    <recommendedName>
        <fullName evidence="5">DUF4333 domain-containing protein</fullName>
    </recommendedName>
</protein>
<keyword evidence="2" id="KW-0472">Membrane</keyword>
<dbReference type="EMBL" id="JBHSBN010000015">
    <property type="protein sequence ID" value="MFC4108429.1"/>
    <property type="molecule type" value="Genomic_DNA"/>
</dbReference>
<keyword evidence="2" id="KW-1133">Transmembrane helix</keyword>